<accession>A0A918CXK7</accession>
<dbReference type="Proteomes" id="UP000653411">
    <property type="component" value="Unassembled WGS sequence"/>
</dbReference>
<dbReference type="EMBL" id="BMML01000048">
    <property type="protein sequence ID" value="GGN45619.1"/>
    <property type="molecule type" value="Genomic_DNA"/>
</dbReference>
<protein>
    <submittedName>
        <fullName evidence="1">Uncharacterized protein</fullName>
    </submittedName>
</protein>
<sequence length="60" mass="6065">MNSNFTLRTEITKAAGAGIVAGILVLVGAAAAESAVHSQSTTTVRSVAFGDGTDETNPWT</sequence>
<reference evidence="1" key="2">
    <citation type="submission" date="2020-09" db="EMBL/GenBank/DDBJ databases">
        <authorList>
            <person name="Sun Q."/>
            <person name="Zhou Y."/>
        </authorList>
    </citation>
    <scope>NUCLEOTIDE SEQUENCE</scope>
    <source>
        <strain evidence="1">CGMCC 4.7110</strain>
    </source>
</reference>
<keyword evidence="2" id="KW-1185">Reference proteome</keyword>
<name>A0A918CXK7_9ACTN</name>
<organism evidence="1 2">
    <name type="scientific">Streptomyces fuscichromogenes</name>
    <dbReference type="NCBI Taxonomy" id="1324013"/>
    <lineage>
        <taxon>Bacteria</taxon>
        <taxon>Bacillati</taxon>
        <taxon>Actinomycetota</taxon>
        <taxon>Actinomycetes</taxon>
        <taxon>Kitasatosporales</taxon>
        <taxon>Streptomycetaceae</taxon>
        <taxon>Streptomyces</taxon>
    </lineage>
</organism>
<dbReference type="AlphaFoldDB" id="A0A918CXK7"/>
<evidence type="ECO:0000313" key="1">
    <source>
        <dbReference type="EMBL" id="GGN45619.1"/>
    </source>
</evidence>
<gene>
    <name evidence="1" type="ORF">GCM10011578_097760</name>
</gene>
<comment type="caution">
    <text evidence="1">The sequence shown here is derived from an EMBL/GenBank/DDBJ whole genome shotgun (WGS) entry which is preliminary data.</text>
</comment>
<dbReference type="RefSeq" id="WP_189269463.1">
    <property type="nucleotide sequence ID" value="NZ_BMML01000048.1"/>
</dbReference>
<evidence type="ECO:0000313" key="2">
    <source>
        <dbReference type="Proteomes" id="UP000653411"/>
    </source>
</evidence>
<reference evidence="1" key="1">
    <citation type="journal article" date="2014" name="Int. J. Syst. Evol. Microbiol.">
        <title>Complete genome sequence of Corynebacterium casei LMG S-19264T (=DSM 44701T), isolated from a smear-ripened cheese.</title>
        <authorList>
            <consortium name="US DOE Joint Genome Institute (JGI-PGF)"/>
            <person name="Walter F."/>
            <person name="Albersmeier A."/>
            <person name="Kalinowski J."/>
            <person name="Ruckert C."/>
        </authorList>
    </citation>
    <scope>NUCLEOTIDE SEQUENCE</scope>
    <source>
        <strain evidence="1">CGMCC 4.7110</strain>
    </source>
</reference>
<proteinExistence type="predicted"/>